<sequence>MVRFSLGEDSSDDDAAVIAKAPPRQFLKSEPPPIQQPPPCRLRQCALELQLLRDREAQKRSEKKLAPFRARIQALGDAGDCPPPEAAMRALELADKAALEVKERQDQDIRRDMERARREAALRHAESKKRCEAIEHERSRRKEAEAAAKLQHEARQVLSSPEAWDDLESLEALDGLRDEDLSTIKRAKECVAAILKHLSSARKATTEEAFTEARRGLTEQLALLKSRKCGLLTETSQAGRAASDAISKLDDALKQLAAVPVARAPAPAFGAPAPAPAAAPAFGAPAAAPAAAPATPAAPAAPAVGTGGGDARSQVVAIYEKCNPTKLGEVDNLLAKYAGREAELIARLQKKYAAQLGGFGAPAATPVTTPAAPAPSTADAETRARAAQTEAQLAAANFTSQTTLKPLARALKKKVGAAVNSVGNDCASALKCAETLSDLVEDPLGRKTKAPSNPFGAFGGGSASQPLHVAHGAALQQCGVDDGTVSRFAAHLACDKLLEKLTGETFDRRKDVWALAACVCEFVAKDTTSFRRELFQAKLRDASPSSLSKPCEGPDASKTAALCAALCIVDTPSMRGHPFGGLGAAWCWLARAANDSFAEADAALPPLVAFLETAAPFLLKAYGRPAGELLQLLGGVAAASKGGAAANLASANISDLVDRASRGVLQVPETFTTFTAPA</sequence>
<gene>
    <name evidence="2" type="ORF">PECAL_2P23760</name>
</gene>
<protein>
    <submittedName>
        <fullName evidence="2">Uncharacterized protein</fullName>
    </submittedName>
</protein>
<name>A0A8J2SMR4_9STRA</name>
<evidence type="ECO:0000256" key="1">
    <source>
        <dbReference type="SAM" id="MobiDB-lite"/>
    </source>
</evidence>
<dbReference type="InterPro" id="IPR038506">
    <property type="entry name" value="GLE1-like_sf"/>
</dbReference>
<evidence type="ECO:0000313" key="3">
    <source>
        <dbReference type="Proteomes" id="UP000789595"/>
    </source>
</evidence>
<dbReference type="PANTHER" id="PTHR48125">
    <property type="entry name" value="LP07818P1"/>
    <property type="match status" value="1"/>
</dbReference>
<dbReference type="GO" id="GO:0016973">
    <property type="term" value="P:poly(A)+ mRNA export from nucleus"/>
    <property type="evidence" value="ECO:0007669"/>
    <property type="project" value="InterPro"/>
</dbReference>
<dbReference type="EMBL" id="CAKKNE010000002">
    <property type="protein sequence ID" value="CAH0369259.1"/>
    <property type="molecule type" value="Genomic_DNA"/>
</dbReference>
<dbReference type="AlphaFoldDB" id="A0A8J2SMR4"/>
<dbReference type="Pfam" id="PF07817">
    <property type="entry name" value="GLE1"/>
    <property type="match status" value="1"/>
</dbReference>
<keyword evidence="3" id="KW-1185">Reference proteome</keyword>
<feature type="compositionally biased region" description="Pro residues" evidence="1">
    <location>
        <begin position="30"/>
        <end position="40"/>
    </location>
</feature>
<reference evidence="2" key="1">
    <citation type="submission" date="2021-11" db="EMBL/GenBank/DDBJ databases">
        <authorList>
            <consortium name="Genoscope - CEA"/>
            <person name="William W."/>
        </authorList>
    </citation>
    <scope>NUCLEOTIDE SEQUENCE</scope>
</reference>
<dbReference type="OrthoDB" id="277199at2759"/>
<dbReference type="PANTHER" id="PTHR48125:SF10">
    <property type="entry name" value="OS12G0136300 PROTEIN"/>
    <property type="match status" value="1"/>
</dbReference>
<organism evidence="2 3">
    <name type="scientific">Pelagomonas calceolata</name>
    <dbReference type="NCBI Taxonomy" id="35677"/>
    <lineage>
        <taxon>Eukaryota</taxon>
        <taxon>Sar</taxon>
        <taxon>Stramenopiles</taxon>
        <taxon>Ochrophyta</taxon>
        <taxon>Pelagophyceae</taxon>
        <taxon>Pelagomonadales</taxon>
        <taxon>Pelagomonadaceae</taxon>
        <taxon>Pelagomonas</taxon>
    </lineage>
</organism>
<dbReference type="Gene3D" id="1.25.40.510">
    <property type="entry name" value="GLE1-like"/>
    <property type="match status" value="1"/>
</dbReference>
<accession>A0A8J2SMR4</accession>
<comment type="caution">
    <text evidence="2">The sequence shown here is derived from an EMBL/GenBank/DDBJ whole genome shotgun (WGS) entry which is preliminary data.</text>
</comment>
<dbReference type="Proteomes" id="UP000789595">
    <property type="component" value="Unassembled WGS sequence"/>
</dbReference>
<dbReference type="InterPro" id="IPR012476">
    <property type="entry name" value="GLE1"/>
</dbReference>
<feature type="region of interest" description="Disordered" evidence="1">
    <location>
        <begin position="1"/>
        <end position="40"/>
    </location>
</feature>
<proteinExistence type="predicted"/>
<dbReference type="GO" id="GO:0005643">
    <property type="term" value="C:nuclear pore"/>
    <property type="evidence" value="ECO:0007669"/>
    <property type="project" value="InterPro"/>
</dbReference>
<evidence type="ECO:0000313" key="2">
    <source>
        <dbReference type="EMBL" id="CAH0369259.1"/>
    </source>
</evidence>